<gene>
    <name evidence="4" type="ORF">FPZ54_10935</name>
</gene>
<dbReference type="GO" id="GO:0006801">
    <property type="term" value="P:superoxide metabolic process"/>
    <property type="evidence" value="ECO:0007669"/>
    <property type="project" value="InterPro"/>
</dbReference>
<evidence type="ECO:0000256" key="1">
    <source>
        <dbReference type="ARBA" id="ARBA00010457"/>
    </source>
</evidence>
<dbReference type="Gene3D" id="2.60.40.200">
    <property type="entry name" value="Superoxide dismutase, copper/zinc binding domain"/>
    <property type="match status" value="1"/>
</dbReference>
<dbReference type="Pfam" id="PF00080">
    <property type="entry name" value="Sod_Cu"/>
    <property type="match status" value="1"/>
</dbReference>
<accession>A0A518RLA3</accession>
<keyword evidence="5" id="KW-1185">Reference proteome</keyword>
<organism evidence="4 5">
    <name type="scientific">Sphingomonas suaedae</name>
    <dbReference type="NCBI Taxonomy" id="2599297"/>
    <lineage>
        <taxon>Bacteria</taxon>
        <taxon>Pseudomonadati</taxon>
        <taxon>Pseudomonadota</taxon>
        <taxon>Alphaproteobacteria</taxon>
        <taxon>Sphingomonadales</taxon>
        <taxon>Sphingomonadaceae</taxon>
        <taxon>Sphingomonas</taxon>
    </lineage>
</organism>
<dbReference type="EMBL" id="CP042239">
    <property type="protein sequence ID" value="QDX28226.1"/>
    <property type="molecule type" value="Genomic_DNA"/>
</dbReference>
<dbReference type="InterPro" id="IPR036423">
    <property type="entry name" value="SOD-like_Cu/Zn_dom_sf"/>
</dbReference>
<evidence type="ECO:0000313" key="4">
    <source>
        <dbReference type="EMBL" id="QDX28226.1"/>
    </source>
</evidence>
<dbReference type="AlphaFoldDB" id="A0A518RLA3"/>
<proteinExistence type="inferred from homology"/>
<reference evidence="4 5" key="1">
    <citation type="submission" date="2019-07" db="EMBL/GenBank/DDBJ databases">
        <title>Sphingomonas alkalisoli sp. nov., isolated from rhizosphere soil of Suaedae salsa.</title>
        <authorList>
            <person name="Zhang H."/>
            <person name="Xu L."/>
            <person name="Zhang J.-X."/>
            <person name="Sun J.-Q."/>
        </authorList>
    </citation>
    <scope>NUCLEOTIDE SEQUENCE [LARGE SCALE GENOMIC DNA]</scope>
    <source>
        <strain evidence="4 5">XS-10</strain>
    </source>
</reference>
<dbReference type="Proteomes" id="UP000318055">
    <property type="component" value="Chromosome"/>
</dbReference>
<name>A0A518RLA3_9SPHN</name>
<evidence type="ECO:0000256" key="2">
    <source>
        <dbReference type="SAM" id="MobiDB-lite"/>
    </source>
</evidence>
<dbReference type="SUPFAM" id="SSF49329">
    <property type="entry name" value="Cu,Zn superoxide dismutase-like"/>
    <property type="match status" value="1"/>
</dbReference>
<dbReference type="CDD" id="cd00305">
    <property type="entry name" value="Cu-Zn_Superoxide_Dismutase"/>
    <property type="match status" value="1"/>
</dbReference>
<feature type="domain" description="Superoxide dismutase copper/zinc binding" evidence="3">
    <location>
        <begin position="46"/>
        <end position="160"/>
    </location>
</feature>
<feature type="region of interest" description="Disordered" evidence="2">
    <location>
        <begin position="85"/>
        <end position="107"/>
    </location>
</feature>
<comment type="similarity">
    <text evidence="1">Belongs to the Cu-Zn superoxide dismutase family.</text>
</comment>
<evidence type="ECO:0000313" key="5">
    <source>
        <dbReference type="Proteomes" id="UP000318055"/>
    </source>
</evidence>
<protein>
    <submittedName>
        <fullName evidence="4">Superoxide dismutase family protein</fullName>
    </submittedName>
</protein>
<dbReference type="KEGG" id="ssua:FPZ54_10935"/>
<sequence>MAMPMENMAMPMENGSEAAQSATATLTKADGSAAGSAIATVTPEGLGVTVSVNGITPGDHGVHVHMTGKCDAPGFTTAGGHWNPESTQHGLENPQGAHAGDMPNLTVADDGTGTLTFTLRSGTMAGLLDADGSAFVVHAGADDQKTDPSGNSGDRVACGVFAAG</sequence>
<dbReference type="OrthoDB" id="5431326at2"/>
<dbReference type="InterPro" id="IPR001424">
    <property type="entry name" value="SOD_Cu_Zn_dom"/>
</dbReference>
<evidence type="ECO:0000259" key="3">
    <source>
        <dbReference type="Pfam" id="PF00080"/>
    </source>
</evidence>
<dbReference type="GO" id="GO:0005507">
    <property type="term" value="F:copper ion binding"/>
    <property type="evidence" value="ECO:0007669"/>
    <property type="project" value="InterPro"/>
</dbReference>
<dbReference type="PANTHER" id="PTHR10003">
    <property type="entry name" value="SUPEROXIDE DISMUTASE CU-ZN -RELATED"/>
    <property type="match status" value="1"/>
</dbReference>
<dbReference type="InterPro" id="IPR024134">
    <property type="entry name" value="SOD_Cu/Zn_/chaperone"/>
</dbReference>